<keyword evidence="3" id="KW-1185">Reference proteome</keyword>
<protein>
    <submittedName>
        <fullName evidence="2">Uncharacterized protein</fullName>
    </submittedName>
</protein>
<comment type="caution">
    <text evidence="2">The sequence shown here is derived from an EMBL/GenBank/DDBJ whole genome shotgun (WGS) entry which is preliminary data.</text>
</comment>
<dbReference type="Proteomes" id="UP001279734">
    <property type="component" value="Unassembled WGS sequence"/>
</dbReference>
<feature type="transmembrane region" description="Helical" evidence="1">
    <location>
        <begin position="12"/>
        <end position="35"/>
    </location>
</feature>
<gene>
    <name evidence="2" type="ORF">Nepgr_027724</name>
</gene>
<evidence type="ECO:0000313" key="2">
    <source>
        <dbReference type="EMBL" id="GMH25881.1"/>
    </source>
</evidence>
<organism evidence="2 3">
    <name type="scientific">Nepenthes gracilis</name>
    <name type="common">Slender pitcher plant</name>
    <dbReference type="NCBI Taxonomy" id="150966"/>
    <lineage>
        <taxon>Eukaryota</taxon>
        <taxon>Viridiplantae</taxon>
        <taxon>Streptophyta</taxon>
        <taxon>Embryophyta</taxon>
        <taxon>Tracheophyta</taxon>
        <taxon>Spermatophyta</taxon>
        <taxon>Magnoliopsida</taxon>
        <taxon>eudicotyledons</taxon>
        <taxon>Gunneridae</taxon>
        <taxon>Pentapetalae</taxon>
        <taxon>Caryophyllales</taxon>
        <taxon>Nepenthaceae</taxon>
        <taxon>Nepenthes</taxon>
    </lineage>
</organism>
<feature type="transmembrane region" description="Helical" evidence="1">
    <location>
        <begin position="118"/>
        <end position="135"/>
    </location>
</feature>
<keyword evidence="1" id="KW-0812">Transmembrane</keyword>
<proteinExistence type="predicted"/>
<feature type="transmembrane region" description="Helical" evidence="1">
    <location>
        <begin position="47"/>
        <end position="69"/>
    </location>
</feature>
<dbReference type="EMBL" id="BSYO01000030">
    <property type="protein sequence ID" value="GMH25881.1"/>
    <property type="molecule type" value="Genomic_DNA"/>
</dbReference>
<dbReference type="AlphaFoldDB" id="A0AAD3TBW5"/>
<accession>A0AAD3TBW5</accession>
<keyword evidence="1" id="KW-1133">Transmembrane helix</keyword>
<sequence>MRWCCNLGLNRICLLVWMCLCRFVHLFFWFCFSGWGRNSPQSFDDSFWQRYSAAIVAFSGFSLIWMSVLELSLGSRWMRLLDEVLVQLDAWRGFVLAEWFGVRLMLEAPSELRDPDSGFSFFFFGMFFCFLSAGLETGLGLHLTVASPLSDTENSVNSVDADLVPAIGIPRSASCPSLVQLCNQQIAQLPVPSVGCNSPDPCSPSGPSFAEILCRGLDIVSQGFLVGGVSSRPISEDDRTSALGPAGASIKLEPHPPVCSVVDYAETMPPSESGRDSVPALSTVYPGYGVVDSTAVTHAAGMADLDFGVQLLLLLRGQVNDAEAVFSFLQWPH</sequence>
<keyword evidence="1" id="KW-0472">Membrane</keyword>
<evidence type="ECO:0000313" key="3">
    <source>
        <dbReference type="Proteomes" id="UP001279734"/>
    </source>
</evidence>
<reference evidence="2" key="1">
    <citation type="submission" date="2023-05" db="EMBL/GenBank/DDBJ databases">
        <title>Nepenthes gracilis genome sequencing.</title>
        <authorList>
            <person name="Fukushima K."/>
        </authorList>
    </citation>
    <scope>NUCLEOTIDE SEQUENCE</scope>
    <source>
        <strain evidence="2">SING2019-196</strain>
    </source>
</reference>
<evidence type="ECO:0000256" key="1">
    <source>
        <dbReference type="SAM" id="Phobius"/>
    </source>
</evidence>
<name>A0AAD3TBW5_NEPGR</name>